<name>A0A5D3C3G8_CUCMM</name>
<dbReference type="AlphaFoldDB" id="A0A5D3C3G8"/>
<dbReference type="GO" id="GO:0032259">
    <property type="term" value="P:methylation"/>
    <property type="evidence" value="ECO:0007669"/>
    <property type="project" value="UniProtKB-KW"/>
</dbReference>
<accession>A0A5D3C3G8</accession>
<evidence type="ECO:0000313" key="1">
    <source>
        <dbReference type="EMBL" id="TYK04976.1"/>
    </source>
</evidence>
<evidence type="ECO:0000313" key="2">
    <source>
        <dbReference type="Proteomes" id="UP000321947"/>
    </source>
</evidence>
<protein>
    <submittedName>
        <fullName evidence="1">Histone-lysine N-methyltransferase ASHR1 isoform X1</fullName>
    </submittedName>
</protein>
<keyword evidence="1" id="KW-0489">Methyltransferase</keyword>
<keyword evidence="1" id="KW-0808">Transferase</keyword>
<dbReference type="Proteomes" id="UP000321947">
    <property type="component" value="Unassembled WGS sequence"/>
</dbReference>
<proteinExistence type="predicted"/>
<comment type="caution">
    <text evidence="1">The sequence shown here is derived from an EMBL/GenBank/DDBJ whole genome shotgun (WGS) entry which is preliminary data.</text>
</comment>
<dbReference type="GO" id="GO:0008168">
    <property type="term" value="F:methyltransferase activity"/>
    <property type="evidence" value="ECO:0007669"/>
    <property type="project" value="UniProtKB-KW"/>
</dbReference>
<dbReference type="EMBL" id="SSTD01014011">
    <property type="protein sequence ID" value="TYK04976.1"/>
    <property type="molecule type" value="Genomic_DNA"/>
</dbReference>
<reference evidence="1 2" key="1">
    <citation type="submission" date="2019-08" db="EMBL/GenBank/DDBJ databases">
        <title>Draft genome sequences of two oriental melons (Cucumis melo L. var makuwa).</title>
        <authorList>
            <person name="Kwon S.-Y."/>
        </authorList>
    </citation>
    <scope>NUCLEOTIDE SEQUENCE [LARGE SCALE GENOMIC DNA]</scope>
    <source>
        <strain evidence="2">cv. Chang Bougi</strain>
        <tissue evidence="1">Leaf</tissue>
    </source>
</reference>
<sequence>MVKKSEERLDFMEQEIREMRIEVKKLPAMEENMSLISKSIENMNARMEKQQTQQQAILKYIEGIIREKVVASTDLEGSPSKGIGSDVTVEVLAGESRGEGRSEEDKAFDRSKFKKVEMSIFNGTDPDS</sequence>
<organism evidence="1 2">
    <name type="scientific">Cucumis melo var. makuwa</name>
    <name type="common">Oriental melon</name>
    <dbReference type="NCBI Taxonomy" id="1194695"/>
    <lineage>
        <taxon>Eukaryota</taxon>
        <taxon>Viridiplantae</taxon>
        <taxon>Streptophyta</taxon>
        <taxon>Embryophyta</taxon>
        <taxon>Tracheophyta</taxon>
        <taxon>Spermatophyta</taxon>
        <taxon>Magnoliopsida</taxon>
        <taxon>eudicotyledons</taxon>
        <taxon>Gunneridae</taxon>
        <taxon>Pentapetalae</taxon>
        <taxon>rosids</taxon>
        <taxon>fabids</taxon>
        <taxon>Cucurbitales</taxon>
        <taxon>Cucurbitaceae</taxon>
        <taxon>Benincaseae</taxon>
        <taxon>Cucumis</taxon>
    </lineage>
</organism>
<gene>
    <name evidence="1" type="ORF">E5676_scaffold143G001990</name>
</gene>